<reference evidence="2 3" key="1">
    <citation type="submission" date="2017-03" db="EMBL/GenBank/DDBJ databases">
        <title>Genome of the blue death feigning beetle - Asbolus verrucosus.</title>
        <authorList>
            <person name="Rider S.D."/>
        </authorList>
    </citation>
    <scope>NUCLEOTIDE SEQUENCE [LARGE SCALE GENOMIC DNA]</scope>
    <source>
        <strain evidence="2">Butters</strain>
        <tissue evidence="2">Head and leg muscle</tissue>
    </source>
</reference>
<evidence type="ECO:0000313" key="2">
    <source>
        <dbReference type="EMBL" id="RZC36220.1"/>
    </source>
</evidence>
<accession>A0A482VU17</accession>
<dbReference type="OrthoDB" id="10539941at2759"/>
<evidence type="ECO:0000313" key="3">
    <source>
        <dbReference type="Proteomes" id="UP000292052"/>
    </source>
</evidence>
<name>A0A482VU17_ASBVE</name>
<gene>
    <name evidence="2" type="ORF">BDFB_009036</name>
</gene>
<organism evidence="2 3">
    <name type="scientific">Asbolus verrucosus</name>
    <name type="common">Desert ironclad beetle</name>
    <dbReference type="NCBI Taxonomy" id="1661398"/>
    <lineage>
        <taxon>Eukaryota</taxon>
        <taxon>Metazoa</taxon>
        <taxon>Ecdysozoa</taxon>
        <taxon>Arthropoda</taxon>
        <taxon>Hexapoda</taxon>
        <taxon>Insecta</taxon>
        <taxon>Pterygota</taxon>
        <taxon>Neoptera</taxon>
        <taxon>Endopterygota</taxon>
        <taxon>Coleoptera</taxon>
        <taxon>Polyphaga</taxon>
        <taxon>Cucujiformia</taxon>
        <taxon>Tenebrionidae</taxon>
        <taxon>Pimeliinae</taxon>
        <taxon>Asbolus</taxon>
    </lineage>
</organism>
<proteinExistence type="predicted"/>
<feature type="signal peptide" evidence="1">
    <location>
        <begin position="1"/>
        <end position="20"/>
    </location>
</feature>
<sequence>MNPKLLSVIVIAMFIYQCKGTDPSYLRGLPIDIPPTGPPVDTAAFDIFPTYPKNVSNIDNMYLKCEWFEQDDISSEYDNTDDCTQKTM</sequence>
<comment type="caution">
    <text evidence="2">The sequence shown here is derived from an EMBL/GenBank/DDBJ whole genome shotgun (WGS) entry which is preliminary data.</text>
</comment>
<keyword evidence="3" id="KW-1185">Reference proteome</keyword>
<dbReference type="AlphaFoldDB" id="A0A482VU17"/>
<keyword evidence="1" id="KW-0732">Signal</keyword>
<evidence type="ECO:0000256" key="1">
    <source>
        <dbReference type="SAM" id="SignalP"/>
    </source>
</evidence>
<feature type="chain" id="PRO_5019726826" evidence="1">
    <location>
        <begin position="21"/>
        <end position="88"/>
    </location>
</feature>
<dbReference type="Proteomes" id="UP000292052">
    <property type="component" value="Unassembled WGS sequence"/>
</dbReference>
<dbReference type="EMBL" id="QDEB01063980">
    <property type="protein sequence ID" value="RZC36220.1"/>
    <property type="molecule type" value="Genomic_DNA"/>
</dbReference>
<protein>
    <submittedName>
        <fullName evidence="2">Uncharacterized protein</fullName>
    </submittedName>
</protein>